<evidence type="ECO:0000256" key="1">
    <source>
        <dbReference type="SAM" id="SignalP"/>
    </source>
</evidence>
<dbReference type="InterPro" id="IPR013783">
    <property type="entry name" value="Ig-like_fold"/>
</dbReference>
<reference evidence="3 4" key="1">
    <citation type="journal article" date="2016" name="Nat. Commun.">
        <title>Thousands of microbial genomes shed light on interconnected biogeochemical processes in an aquifer system.</title>
        <authorList>
            <person name="Anantharaman K."/>
            <person name="Brown C.T."/>
            <person name="Hug L.A."/>
            <person name="Sharon I."/>
            <person name="Castelle C.J."/>
            <person name="Probst A.J."/>
            <person name="Thomas B.C."/>
            <person name="Singh A."/>
            <person name="Wilkins M.J."/>
            <person name="Karaoz U."/>
            <person name="Brodie E.L."/>
            <person name="Williams K.H."/>
            <person name="Hubbard S.S."/>
            <person name="Banfield J.F."/>
        </authorList>
    </citation>
    <scope>NUCLEOTIDE SEQUENCE [LARGE SCALE GENOMIC DNA]</scope>
</reference>
<organism evidence="3 4">
    <name type="scientific">Candidatus Kerfeldbacteria bacterium RIFCSPHIGHO2_12_FULL_48_17</name>
    <dbReference type="NCBI Taxonomy" id="1798542"/>
    <lineage>
        <taxon>Bacteria</taxon>
        <taxon>Candidatus Kerfeldiibacteriota</taxon>
    </lineage>
</organism>
<keyword evidence="1" id="KW-0732">Signal</keyword>
<accession>A0A1G2B0D5</accession>
<dbReference type="STRING" id="1798542.A3F54_00275"/>
<evidence type="ECO:0000313" key="3">
    <source>
        <dbReference type="EMBL" id="OGY82652.1"/>
    </source>
</evidence>
<dbReference type="SUPFAM" id="SSF81296">
    <property type="entry name" value="E set domains"/>
    <property type="match status" value="2"/>
</dbReference>
<dbReference type="Proteomes" id="UP000176952">
    <property type="component" value="Unassembled WGS sequence"/>
</dbReference>
<dbReference type="InterPro" id="IPR014756">
    <property type="entry name" value="Ig_E-set"/>
</dbReference>
<name>A0A1G2B0D5_9BACT</name>
<feature type="signal peptide" evidence="1">
    <location>
        <begin position="1"/>
        <end position="24"/>
    </location>
</feature>
<sequence>MRKRYLLPALALAAVGIFFTGALAVRANVDDAAVSYLSETMGAVGEEVTIHGNDFGDDCPGKSQTLCALQVFWGDTNVNFMVDAEGNGVSWTDTAITVKVPEDAESGDIRVYRNETFNHGQDDEYQETFDITGPEFTVLDAEDAPTITKVWPTEVVVGDTVTIYGHDLEDACEGESTLTCTAQVYFGDGLVDFQVNVEGEGVSWADDMIVVTVPESAEAGAIRVYHDKTYNYNEPDGYTVGYNIEGSEMTVYDSSTDAARTQEILDIQNEAAAFDSGDPGFVTGFDTITEALGLDIVQDEAAETQAEALLDKIYGDFDSGSNLGQAENEYSYIFFVAYNVGTTAGLGAGERAGVLNSWRAAYGDNAPGSTAEWQDILKIGNGRWPAVESMSAESRALANFQKIYKRNPDYSNAYDEVAVKILAYGLRPEPRDTVRELGGVNIFRNIYGYTPTSAVDWDAVRAITYSGATR</sequence>
<comment type="caution">
    <text evidence="3">The sequence shown here is derived from an EMBL/GenBank/DDBJ whole genome shotgun (WGS) entry which is preliminary data.</text>
</comment>
<dbReference type="EMBL" id="MHKD01000027">
    <property type="protein sequence ID" value="OGY82652.1"/>
    <property type="molecule type" value="Genomic_DNA"/>
</dbReference>
<feature type="chain" id="PRO_5009581977" description="IPT/TIG domain-containing protein" evidence="1">
    <location>
        <begin position="25"/>
        <end position="470"/>
    </location>
</feature>
<dbReference type="Pfam" id="PF01833">
    <property type="entry name" value="TIG"/>
    <property type="match status" value="1"/>
</dbReference>
<feature type="domain" description="IPT/TIG" evidence="2">
    <location>
        <begin position="145"/>
        <end position="220"/>
    </location>
</feature>
<evidence type="ECO:0000259" key="2">
    <source>
        <dbReference type="Pfam" id="PF01833"/>
    </source>
</evidence>
<proteinExistence type="predicted"/>
<protein>
    <recommendedName>
        <fullName evidence="2">IPT/TIG domain-containing protein</fullName>
    </recommendedName>
</protein>
<dbReference type="Gene3D" id="2.60.40.10">
    <property type="entry name" value="Immunoglobulins"/>
    <property type="match status" value="2"/>
</dbReference>
<gene>
    <name evidence="3" type="ORF">A3F54_00275</name>
</gene>
<dbReference type="InterPro" id="IPR002909">
    <property type="entry name" value="IPT_dom"/>
</dbReference>
<dbReference type="CDD" id="cd00102">
    <property type="entry name" value="IPT"/>
    <property type="match status" value="2"/>
</dbReference>
<dbReference type="AlphaFoldDB" id="A0A1G2B0D5"/>
<evidence type="ECO:0000313" key="4">
    <source>
        <dbReference type="Proteomes" id="UP000176952"/>
    </source>
</evidence>